<dbReference type="HOGENOM" id="CLU_1060185_0_0_5"/>
<name>A0A060I815_RHIET</name>
<dbReference type="Gene3D" id="3.40.109.10">
    <property type="entry name" value="NADH Oxidase"/>
    <property type="match status" value="1"/>
</dbReference>
<dbReference type="EMBL" id="CP006986">
    <property type="protein sequence ID" value="AIC28075.1"/>
    <property type="molecule type" value="Genomic_DNA"/>
</dbReference>
<dbReference type="OrthoDB" id="10000884at2"/>
<dbReference type="InterPro" id="IPR000415">
    <property type="entry name" value="Nitroreductase-like"/>
</dbReference>
<evidence type="ECO:0000313" key="2">
    <source>
        <dbReference type="Proteomes" id="UP000027180"/>
    </source>
</evidence>
<protein>
    <submittedName>
        <fullName evidence="1">Trifolitoxin-processing protein TfxF</fullName>
    </submittedName>
</protein>
<dbReference type="KEGG" id="rei:IE4771_CH02981"/>
<evidence type="ECO:0000313" key="1">
    <source>
        <dbReference type="EMBL" id="AIC28075.1"/>
    </source>
</evidence>
<gene>
    <name evidence="1" type="primary">tfxF</name>
    <name evidence="1" type="ORF">IE4771_CH02981</name>
</gene>
<reference evidence="1 2" key="1">
    <citation type="submission" date="2013-12" db="EMBL/GenBank/DDBJ databases">
        <title>Complete genome sequence of Rhizobium etli bv. mimosae IE4771.</title>
        <authorList>
            <person name="Bustos P."/>
            <person name="Santamaria R.I."/>
            <person name="Lozano L."/>
            <person name="Ormeno-Orrillo E."/>
            <person name="Rogel M.A."/>
            <person name="Romero D."/>
            <person name="Cevallos M.A."/>
            <person name="Martinez-Romero E."/>
            <person name="Gonzalez V."/>
        </authorList>
    </citation>
    <scope>NUCLEOTIDE SEQUENCE [LARGE SCALE GENOMIC DNA]</scope>
    <source>
        <strain evidence="1 2">IE4771</strain>
    </source>
</reference>
<dbReference type="AlphaFoldDB" id="A0A060I815"/>
<dbReference type="GO" id="GO:0016491">
    <property type="term" value="F:oxidoreductase activity"/>
    <property type="evidence" value="ECO:0007669"/>
    <property type="project" value="InterPro"/>
</dbReference>
<accession>A0A060I815</accession>
<dbReference type="Proteomes" id="UP000027180">
    <property type="component" value="Chromosome"/>
</dbReference>
<organism evidence="1 2">
    <name type="scientific">Rhizobium etli bv. mimosae str. IE4771</name>
    <dbReference type="NCBI Taxonomy" id="1432050"/>
    <lineage>
        <taxon>Bacteria</taxon>
        <taxon>Pseudomonadati</taxon>
        <taxon>Pseudomonadota</taxon>
        <taxon>Alphaproteobacteria</taxon>
        <taxon>Hyphomicrobiales</taxon>
        <taxon>Rhizobiaceae</taxon>
        <taxon>Rhizobium/Agrobacterium group</taxon>
        <taxon>Rhizobium</taxon>
    </lineage>
</organism>
<proteinExistence type="predicted"/>
<sequence>MRASKTPILINGAPWLLDFRRRLSREFDWEIAEDMESPAAYFQGYDPLVAWSEWFSRIGYRDYADAEAEIERDAKENARQHQVSAQPDLTLTNLLSSEGAIQLPVPFLKTSDHFCLLSSLLYAGFGAVETRRFHGDKVFLKNVPSVGARHGIEAYVSVDGECYYYDCERHRLFPAAYQADLRSGEIDIVFRPELYMWRYQTAACLVDVYLDLGHILGALSMVAALYDTSLTSSFADAVPVDLINAVHLQRIAVVGFHS</sequence>
<dbReference type="RefSeq" id="WP_010059750.1">
    <property type="nucleotide sequence ID" value="NZ_CP006986.1"/>
</dbReference>